<dbReference type="Pfam" id="PF00903">
    <property type="entry name" value="Glyoxalase"/>
    <property type="match status" value="1"/>
</dbReference>
<dbReference type="Proteomes" id="UP001208771">
    <property type="component" value="Unassembled WGS sequence"/>
</dbReference>
<gene>
    <name evidence="2" type="ORF">NOF55_01400</name>
</gene>
<keyword evidence="3" id="KW-1185">Reference proteome</keyword>
<name>A0AAE3SUX3_9HYPH</name>
<accession>A0AAE3SUX3</accession>
<dbReference type="EMBL" id="JANFPI010000001">
    <property type="protein sequence ID" value="MCX8995755.1"/>
    <property type="molecule type" value="Genomic_DNA"/>
</dbReference>
<dbReference type="RefSeq" id="WP_306409528.1">
    <property type="nucleotide sequence ID" value="NZ_JANFPI010000001.1"/>
</dbReference>
<dbReference type="InterPro" id="IPR037523">
    <property type="entry name" value="VOC_core"/>
</dbReference>
<dbReference type="PROSITE" id="PS51819">
    <property type="entry name" value="VOC"/>
    <property type="match status" value="1"/>
</dbReference>
<comment type="caution">
    <text evidence="2">The sequence shown here is derived from an EMBL/GenBank/DDBJ whole genome shotgun (WGS) entry which is preliminary data.</text>
</comment>
<dbReference type="Gene3D" id="3.10.180.10">
    <property type="entry name" value="2,3-Dihydroxybiphenyl 1,2-Dioxygenase, domain 1"/>
    <property type="match status" value="1"/>
</dbReference>
<dbReference type="SUPFAM" id="SSF54593">
    <property type="entry name" value="Glyoxalase/Bleomycin resistance protein/Dihydroxybiphenyl dioxygenase"/>
    <property type="match status" value="1"/>
</dbReference>
<protein>
    <submittedName>
        <fullName evidence="2">VOC family protein</fullName>
    </submittedName>
</protein>
<feature type="domain" description="VOC" evidence="1">
    <location>
        <begin position="7"/>
        <end position="132"/>
    </location>
</feature>
<dbReference type="PANTHER" id="PTHR21366:SF22">
    <property type="entry name" value="VOC DOMAIN-CONTAINING PROTEIN"/>
    <property type="match status" value="1"/>
</dbReference>
<dbReference type="AlphaFoldDB" id="A0AAE3SUX3"/>
<dbReference type="InterPro" id="IPR004360">
    <property type="entry name" value="Glyas_Fos-R_dOase_dom"/>
</dbReference>
<sequence length="140" mass="15170">MAELIEGILETALYADDLDAAEAFYGTLLGLEKILRDGNRHVFFRCGPGVLLIFNAAETARPDPASRFPVPAHGAHGPGHACFRVRGAKLDAMAQSLRAAGIAIEADFRWPNGARSLYFRDPAGNSLECAEPAIWNMEET</sequence>
<dbReference type="InterPro" id="IPR029068">
    <property type="entry name" value="Glyas_Bleomycin-R_OHBP_Dase"/>
</dbReference>
<dbReference type="PANTHER" id="PTHR21366">
    <property type="entry name" value="GLYOXALASE FAMILY PROTEIN"/>
    <property type="match status" value="1"/>
</dbReference>
<organism evidence="2 3">
    <name type="scientific">Ectorhizobium quercum</name>
    <dbReference type="NCBI Taxonomy" id="2965071"/>
    <lineage>
        <taxon>Bacteria</taxon>
        <taxon>Pseudomonadati</taxon>
        <taxon>Pseudomonadota</taxon>
        <taxon>Alphaproteobacteria</taxon>
        <taxon>Hyphomicrobiales</taxon>
        <taxon>Rhizobiaceae</taxon>
        <taxon>Ectorhizobium</taxon>
    </lineage>
</organism>
<proteinExistence type="predicted"/>
<evidence type="ECO:0000259" key="1">
    <source>
        <dbReference type="PROSITE" id="PS51819"/>
    </source>
</evidence>
<evidence type="ECO:0000313" key="2">
    <source>
        <dbReference type="EMBL" id="MCX8995755.1"/>
    </source>
</evidence>
<evidence type="ECO:0000313" key="3">
    <source>
        <dbReference type="Proteomes" id="UP001208771"/>
    </source>
</evidence>
<dbReference type="InterPro" id="IPR050383">
    <property type="entry name" value="GlyoxalaseI/FosfomycinResist"/>
</dbReference>
<reference evidence="2" key="1">
    <citation type="submission" date="2022-07" db="EMBL/GenBank/DDBJ databases">
        <title>Ectorhizobium quercum gen.nov., sp. nov.</title>
        <authorList>
            <person name="Ma T."/>
            <person name="Li Y."/>
        </authorList>
    </citation>
    <scope>NUCLEOTIDE SEQUENCE</scope>
    <source>
        <strain evidence="2">BDR2-2</strain>
    </source>
</reference>